<comment type="caution">
    <text evidence="1">The sequence shown here is derived from an EMBL/GenBank/DDBJ whole genome shotgun (WGS) entry which is preliminary data.</text>
</comment>
<reference evidence="1 2" key="1">
    <citation type="submission" date="2023-03" db="EMBL/GenBank/DDBJ databases">
        <title>Genome insight into feeding habits of ladybird beetles.</title>
        <authorList>
            <person name="Li H.-S."/>
            <person name="Huang Y.-H."/>
            <person name="Pang H."/>
        </authorList>
    </citation>
    <scope>NUCLEOTIDE SEQUENCE [LARGE SCALE GENOMIC DNA]</scope>
    <source>
        <strain evidence="1">SYSU_2023b</strain>
        <tissue evidence="1">Whole body</tissue>
    </source>
</reference>
<evidence type="ECO:0000313" key="1">
    <source>
        <dbReference type="EMBL" id="KAK9882685.1"/>
    </source>
</evidence>
<evidence type="ECO:0000313" key="2">
    <source>
        <dbReference type="Proteomes" id="UP001431783"/>
    </source>
</evidence>
<proteinExistence type="predicted"/>
<gene>
    <name evidence="1" type="ORF">WA026_022738</name>
</gene>
<dbReference type="Proteomes" id="UP001431783">
    <property type="component" value="Unassembled WGS sequence"/>
</dbReference>
<organism evidence="1 2">
    <name type="scientific">Henosepilachna vigintioctopunctata</name>
    <dbReference type="NCBI Taxonomy" id="420089"/>
    <lineage>
        <taxon>Eukaryota</taxon>
        <taxon>Metazoa</taxon>
        <taxon>Ecdysozoa</taxon>
        <taxon>Arthropoda</taxon>
        <taxon>Hexapoda</taxon>
        <taxon>Insecta</taxon>
        <taxon>Pterygota</taxon>
        <taxon>Neoptera</taxon>
        <taxon>Endopterygota</taxon>
        <taxon>Coleoptera</taxon>
        <taxon>Polyphaga</taxon>
        <taxon>Cucujiformia</taxon>
        <taxon>Coccinelloidea</taxon>
        <taxon>Coccinellidae</taxon>
        <taxon>Epilachninae</taxon>
        <taxon>Epilachnini</taxon>
        <taxon>Henosepilachna</taxon>
    </lineage>
</organism>
<dbReference type="PANTHER" id="PTHR46601:SF1">
    <property type="entry name" value="ADF-H DOMAIN-CONTAINING PROTEIN"/>
    <property type="match status" value="1"/>
</dbReference>
<accession>A0AAW1UJM0</accession>
<name>A0AAW1UJM0_9CUCU</name>
<keyword evidence="2" id="KW-1185">Reference proteome</keyword>
<protein>
    <submittedName>
        <fullName evidence="1">Uncharacterized protein</fullName>
    </submittedName>
</protein>
<dbReference type="AlphaFoldDB" id="A0AAW1UJM0"/>
<dbReference type="EMBL" id="JARQZJ010000080">
    <property type="protein sequence ID" value="KAK9882685.1"/>
    <property type="molecule type" value="Genomic_DNA"/>
</dbReference>
<sequence>MYVDDKKIVSSHCIISDDLNHDVCMVYKIQETLLEFVKEHFPIFNVTDVHYFSDGCAGQYKNKYNFMNLSLHEKEFKIKAQWSFFATSLGKTECDGIAGTVKRLARKASLQRPLQDQILTATTFYQFCISTI</sequence>
<dbReference type="PANTHER" id="PTHR46601">
    <property type="entry name" value="ULP_PROTEASE DOMAIN-CONTAINING PROTEIN"/>
    <property type="match status" value="1"/>
</dbReference>